<feature type="compositionally biased region" description="Basic and acidic residues" evidence="1">
    <location>
        <begin position="671"/>
        <end position="691"/>
    </location>
</feature>
<accession>A0A8T0IM36</accession>
<dbReference type="EMBL" id="CM026423">
    <property type="protein sequence ID" value="KAG0583628.1"/>
    <property type="molecule type" value="Genomic_DNA"/>
</dbReference>
<feature type="compositionally biased region" description="Basic and acidic residues" evidence="1">
    <location>
        <begin position="726"/>
        <end position="755"/>
    </location>
</feature>
<dbReference type="PANTHER" id="PTHR21669">
    <property type="entry name" value="CAPZ-INTERACTING PROTEIN AND RELATED PROTEINS"/>
    <property type="match status" value="1"/>
</dbReference>
<dbReference type="PANTHER" id="PTHR21669:SF28">
    <property type="entry name" value="YEMANUCLEIN"/>
    <property type="match status" value="1"/>
</dbReference>
<sequence>MPSRHRFFVELKDEETTVVSWKKLVADAEGAMEFGMPSEAPAGANPALEARIAPEKNAGPLADKEDPLSQAPNRFSSVIERIERLYKGGDSDDDNAEDSPDEDQYNTDDSFIDDEELNEYFMVENAKTKHSGFFINRGALEKINVPTPVAVAQPKKRKRRELKKDKKEEVEGKRRIKGRIKAAARQFPSQLDPLSGNEVQINREHDALIRIQPSETEELSSGSDAFVQGPGGSSRNYNLGKRDLQGVEKNGGGIEGHLEVNISLNTESVFGEARSVQNRSEYRYGSSADEKKWNEASREPKGVMKVSDSLKMKMMQQSTREDGARDSDGGAGKAAADYSQKSLSPGPKEPSPGRRGWPKGTVMERAIQDLIKIVHLLCPVSAEGEEQEQPSNAGSKTKRLPREVKTRLAKVARLAQAKQGKVPDELIERLHGILGHIMRPNTLKRNLKEMVEHGNLAKQEKEGRLLDIKREVTEMVRNRVTTLQFQGVEAREGSSDDFQGGSLSSKKASTSVEKYKWDHAIEDLLCNLYEQYLEGMDEHKGPQIRKLYVELAELWPEGWMDNNGIKAAVFRAKERKKRLSKLNKEPRKKKADSCDTSRADEDFKDGSVGRLLKYSGSHSLEELLPKRNDDSTPEDDSVFLRASQQAWRPSEKIHKHKQHFGGVVKSSLKASKVEHGERSRQASEELREQQVYEKNPLLKKKRKKLKAGSDGENTTSPLLFGTPIGPKEDVDVSRKALKDPTVHDGPLDDPLLRSR</sequence>
<feature type="compositionally biased region" description="Basic residues" evidence="1">
    <location>
        <begin position="697"/>
        <end position="706"/>
    </location>
</feature>
<feature type="compositionally biased region" description="Basic and acidic residues" evidence="1">
    <location>
        <begin position="591"/>
        <end position="600"/>
    </location>
</feature>
<gene>
    <name evidence="3" type="ORF">KC19_3G150100</name>
</gene>
<feature type="domain" description="Hpc2-related" evidence="2">
    <location>
        <begin position="97"/>
        <end position="141"/>
    </location>
</feature>
<reference evidence="3" key="1">
    <citation type="submission" date="2020-06" db="EMBL/GenBank/DDBJ databases">
        <title>WGS assembly of Ceratodon purpureus strain R40.</title>
        <authorList>
            <person name="Carey S.B."/>
            <person name="Jenkins J."/>
            <person name="Shu S."/>
            <person name="Lovell J.T."/>
            <person name="Sreedasyam A."/>
            <person name="Maumus F."/>
            <person name="Tiley G.P."/>
            <person name="Fernandez-Pozo N."/>
            <person name="Barry K."/>
            <person name="Chen C."/>
            <person name="Wang M."/>
            <person name="Lipzen A."/>
            <person name="Daum C."/>
            <person name="Saski C.A."/>
            <person name="Payton A.C."/>
            <person name="Mcbreen J.C."/>
            <person name="Conrad R.E."/>
            <person name="Kollar L.M."/>
            <person name="Olsson S."/>
            <person name="Huttunen S."/>
            <person name="Landis J.B."/>
            <person name="Wickett N.J."/>
            <person name="Johnson M.G."/>
            <person name="Rensing S.A."/>
            <person name="Grimwood J."/>
            <person name="Schmutz J."/>
            <person name="Mcdaniel S.F."/>
        </authorList>
    </citation>
    <scope>NUCLEOTIDE SEQUENCE</scope>
    <source>
        <strain evidence="3">R40</strain>
    </source>
</reference>
<dbReference type="InterPro" id="IPR014840">
    <property type="entry name" value="HRD"/>
</dbReference>
<proteinExistence type="predicted"/>
<feature type="region of interest" description="Disordered" evidence="1">
    <location>
        <begin position="382"/>
        <end position="401"/>
    </location>
</feature>
<evidence type="ECO:0000256" key="1">
    <source>
        <dbReference type="SAM" id="MobiDB-lite"/>
    </source>
</evidence>
<evidence type="ECO:0000313" key="4">
    <source>
        <dbReference type="Proteomes" id="UP000822688"/>
    </source>
</evidence>
<feature type="compositionally biased region" description="Acidic residues" evidence="1">
    <location>
        <begin position="91"/>
        <end position="111"/>
    </location>
</feature>
<feature type="compositionally biased region" description="Basic and acidic residues" evidence="1">
    <location>
        <begin position="288"/>
        <end position="302"/>
    </location>
</feature>
<feature type="region of interest" description="Disordered" evidence="1">
    <location>
        <begin position="647"/>
        <end position="755"/>
    </location>
</feature>
<organism evidence="3 4">
    <name type="scientific">Ceratodon purpureus</name>
    <name type="common">Fire moss</name>
    <name type="synonym">Dicranum purpureum</name>
    <dbReference type="NCBI Taxonomy" id="3225"/>
    <lineage>
        <taxon>Eukaryota</taxon>
        <taxon>Viridiplantae</taxon>
        <taxon>Streptophyta</taxon>
        <taxon>Embryophyta</taxon>
        <taxon>Bryophyta</taxon>
        <taxon>Bryophytina</taxon>
        <taxon>Bryopsida</taxon>
        <taxon>Dicranidae</taxon>
        <taxon>Pseudoditrichales</taxon>
        <taxon>Ditrichaceae</taxon>
        <taxon>Ceratodon</taxon>
    </lineage>
</organism>
<feature type="region of interest" description="Disordered" evidence="1">
    <location>
        <begin position="36"/>
        <end position="111"/>
    </location>
</feature>
<evidence type="ECO:0000313" key="3">
    <source>
        <dbReference type="EMBL" id="KAG0583628.1"/>
    </source>
</evidence>
<feature type="region of interest" description="Disordered" evidence="1">
    <location>
        <begin position="213"/>
        <end position="250"/>
    </location>
</feature>
<dbReference type="AlphaFoldDB" id="A0A8T0IM36"/>
<name>A0A8T0IM36_CERPU</name>
<dbReference type="Proteomes" id="UP000822688">
    <property type="component" value="Chromosome 3"/>
</dbReference>
<evidence type="ECO:0000259" key="2">
    <source>
        <dbReference type="Pfam" id="PF08729"/>
    </source>
</evidence>
<feature type="compositionally biased region" description="Basic residues" evidence="1">
    <location>
        <begin position="580"/>
        <end position="590"/>
    </location>
</feature>
<feature type="region of interest" description="Disordered" evidence="1">
    <location>
        <begin position="150"/>
        <end position="198"/>
    </location>
</feature>
<keyword evidence="4" id="KW-1185">Reference proteome</keyword>
<feature type="compositionally biased region" description="Basic and acidic residues" evidence="1">
    <location>
        <begin position="319"/>
        <end position="328"/>
    </location>
</feature>
<feature type="compositionally biased region" description="Basic and acidic residues" evidence="1">
    <location>
        <begin position="80"/>
        <end position="90"/>
    </location>
</feature>
<feature type="region of interest" description="Disordered" evidence="1">
    <location>
        <begin position="273"/>
        <end position="359"/>
    </location>
</feature>
<feature type="region of interest" description="Disordered" evidence="1">
    <location>
        <begin position="580"/>
        <end position="600"/>
    </location>
</feature>
<protein>
    <recommendedName>
        <fullName evidence="2">Hpc2-related domain-containing protein</fullName>
    </recommendedName>
</protein>
<dbReference type="GO" id="GO:0005634">
    <property type="term" value="C:nucleus"/>
    <property type="evidence" value="ECO:0007669"/>
    <property type="project" value="TreeGrafter"/>
</dbReference>
<comment type="caution">
    <text evidence="3">The sequence shown here is derived from an EMBL/GenBank/DDBJ whole genome shotgun (WGS) entry which is preliminary data.</text>
</comment>
<feature type="compositionally biased region" description="Basic and acidic residues" evidence="1">
    <location>
        <begin position="162"/>
        <end position="173"/>
    </location>
</feature>
<dbReference type="Pfam" id="PF08729">
    <property type="entry name" value="HUN"/>
    <property type="match status" value="1"/>
</dbReference>
<dbReference type="GO" id="GO:0006325">
    <property type="term" value="P:chromatin organization"/>
    <property type="evidence" value="ECO:0007669"/>
    <property type="project" value="TreeGrafter"/>
</dbReference>